<keyword evidence="9 12" id="KW-0472">Membrane</keyword>
<evidence type="ECO:0000256" key="7">
    <source>
        <dbReference type="ARBA" id="ARBA00022737"/>
    </source>
</evidence>
<comment type="similarity">
    <text evidence="2">Belongs to the RLP family.</text>
</comment>
<dbReference type="InterPro" id="IPR032675">
    <property type="entry name" value="LRR_dom_sf"/>
</dbReference>
<evidence type="ECO:0000256" key="4">
    <source>
        <dbReference type="ARBA" id="ARBA00022614"/>
    </source>
</evidence>
<feature type="transmembrane region" description="Helical" evidence="12">
    <location>
        <begin position="913"/>
        <end position="937"/>
    </location>
</feature>
<comment type="subcellular location">
    <subcellularLocation>
        <location evidence="1">Cell membrane</location>
        <topology evidence="1">Single-pass type I membrane protein</topology>
    </subcellularLocation>
</comment>
<keyword evidence="10" id="KW-0675">Receptor</keyword>
<dbReference type="Pfam" id="PF00560">
    <property type="entry name" value="LRR_1"/>
    <property type="match status" value="7"/>
</dbReference>
<feature type="domain" description="Leucine-rich repeat-containing N-terminal plant-type" evidence="14">
    <location>
        <begin position="42"/>
        <end position="91"/>
    </location>
</feature>
<dbReference type="InterPro" id="IPR013210">
    <property type="entry name" value="LRR_N_plant-typ"/>
</dbReference>
<dbReference type="Proteomes" id="UP000796880">
    <property type="component" value="Unassembled WGS sequence"/>
</dbReference>
<evidence type="ECO:0000256" key="13">
    <source>
        <dbReference type="SAM" id="SignalP"/>
    </source>
</evidence>
<name>A0A8K0DSH2_9ROSA</name>
<evidence type="ECO:0000256" key="9">
    <source>
        <dbReference type="ARBA" id="ARBA00023136"/>
    </source>
</evidence>
<keyword evidence="11" id="KW-0325">Glycoprotein</keyword>
<dbReference type="Gene3D" id="3.80.10.10">
    <property type="entry name" value="Ribonuclease Inhibitor"/>
    <property type="match status" value="4"/>
</dbReference>
<dbReference type="GO" id="GO:0005886">
    <property type="term" value="C:plasma membrane"/>
    <property type="evidence" value="ECO:0007669"/>
    <property type="project" value="UniProtKB-SubCell"/>
</dbReference>
<evidence type="ECO:0000313" key="15">
    <source>
        <dbReference type="EMBL" id="KAF3434363.1"/>
    </source>
</evidence>
<dbReference type="FunFam" id="3.80.10.10:FF:000111">
    <property type="entry name" value="LRR receptor-like serine/threonine-protein kinase ERECTA"/>
    <property type="match status" value="1"/>
</dbReference>
<dbReference type="FunFam" id="3.80.10.10:FF:000095">
    <property type="entry name" value="LRR receptor-like serine/threonine-protein kinase GSO1"/>
    <property type="match status" value="2"/>
</dbReference>
<dbReference type="PANTHER" id="PTHR48061">
    <property type="entry name" value="LEUCINE-RICH REPEAT RECEPTOR PROTEIN KINASE EMS1-LIKE-RELATED"/>
    <property type="match status" value="1"/>
</dbReference>
<accession>A0A8K0DSH2</accession>
<dbReference type="PANTHER" id="PTHR48061:SF12">
    <property type="entry name" value="DISEASE RESISTANCE LIKE PROTEIN"/>
    <property type="match status" value="1"/>
</dbReference>
<gene>
    <name evidence="15" type="ORF">FNV43_RR25466</name>
</gene>
<evidence type="ECO:0000256" key="12">
    <source>
        <dbReference type="SAM" id="Phobius"/>
    </source>
</evidence>
<proteinExistence type="inferred from homology"/>
<evidence type="ECO:0000256" key="5">
    <source>
        <dbReference type="ARBA" id="ARBA00022692"/>
    </source>
</evidence>
<keyword evidence="4" id="KW-0433">Leucine-rich repeat</keyword>
<evidence type="ECO:0000313" key="16">
    <source>
        <dbReference type="Proteomes" id="UP000796880"/>
    </source>
</evidence>
<dbReference type="Pfam" id="PF08263">
    <property type="entry name" value="LRRNT_2"/>
    <property type="match status" value="1"/>
</dbReference>
<keyword evidence="3" id="KW-1003">Cell membrane</keyword>
<evidence type="ECO:0000256" key="1">
    <source>
        <dbReference type="ARBA" id="ARBA00004251"/>
    </source>
</evidence>
<dbReference type="InterPro" id="IPR046956">
    <property type="entry name" value="RLP23-like"/>
</dbReference>
<evidence type="ECO:0000259" key="14">
    <source>
        <dbReference type="Pfam" id="PF08263"/>
    </source>
</evidence>
<comment type="caution">
    <text evidence="15">The sequence shown here is derived from an EMBL/GenBank/DDBJ whole genome shotgun (WGS) entry which is preliminary data.</text>
</comment>
<evidence type="ECO:0000256" key="11">
    <source>
        <dbReference type="ARBA" id="ARBA00023180"/>
    </source>
</evidence>
<dbReference type="AlphaFoldDB" id="A0A8K0DSH2"/>
<reference evidence="15" key="1">
    <citation type="submission" date="2020-03" db="EMBL/GenBank/DDBJ databases">
        <title>A high-quality chromosome-level genome assembly of a woody plant with both climbing and erect habits, Rhamnella rubrinervis.</title>
        <authorList>
            <person name="Lu Z."/>
            <person name="Yang Y."/>
            <person name="Zhu X."/>
            <person name="Sun Y."/>
        </authorList>
    </citation>
    <scope>NUCLEOTIDE SEQUENCE</scope>
    <source>
        <strain evidence="15">BYM</strain>
        <tissue evidence="15">Leaf</tissue>
    </source>
</reference>
<dbReference type="InterPro" id="IPR003591">
    <property type="entry name" value="Leu-rich_rpt_typical-subtyp"/>
</dbReference>
<organism evidence="15 16">
    <name type="scientific">Rhamnella rubrinervis</name>
    <dbReference type="NCBI Taxonomy" id="2594499"/>
    <lineage>
        <taxon>Eukaryota</taxon>
        <taxon>Viridiplantae</taxon>
        <taxon>Streptophyta</taxon>
        <taxon>Embryophyta</taxon>
        <taxon>Tracheophyta</taxon>
        <taxon>Spermatophyta</taxon>
        <taxon>Magnoliopsida</taxon>
        <taxon>eudicotyledons</taxon>
        <taxon>Gunneridae</taxon>
        <taxon>Pentapetalae</taxon>
        <taxon>rosids</taxon>
        <taxon>fabids</taxon>
        <taxon>Rosales</taxon>
        <taxon>Rhamnaceae</taxon>
        <taxon>rhamnoid group</taxon>
        <taxon>Rhamneae</taxon>
        <taxon>Rhamnella</taxon>
    </lineage>
</organism>
<keyword evidence="8 12" id="KW-1133">Transmembrane helix</keyword>
<evidence type="ECO:0000256" key="2">
    <source>
        <dbReference type="ARBA" id="ARBA00009592"/>
    </source>
</evidence>
<keyword evidence="7" id="KW-0677">Repeat</keyword>
<keyword evidence="16" id="KW-1185">Reference proteome</keyword>
<evidence type="ECO:0000256" key="8">
    <source>
        <dbReference type="ARBA" id="ARBA00022989"/>
    </source>
</evidence>
<evidence type="ECO:0000256" key="3">
    <source>
        <dbReference type="ARBA" id="ARBA00022475"/>
    </source>
</evidence>
<sequence>MGLSLCSVAVLRGLVLKLLLFRIAVFTTCFASNAHAVQPFCHDDESSALLQFKESFVIAHAVSRSEGAYPKVLQWNSETRNCCSWDGVECDEQSGNVISLDLTSSCLFGSINSNSTLFSLRHIRRLSLADNNFNYSQIPAAIVQLSGLTYLNLSGSYFYGQVPFEISNLHMLTYLDLSNNYDPYTSEKFLQLKNPSLKTLVLNLTRLEVLHFSYINISSEVPGLLSNFTSLWWLSLENCELHGDFPTKLLYLPNLQVLFVESNKNLSGHIPEFHERSPLIRLRLSNTGFSGRLPSSIDKLESLKLLDIGRCNFSGAIPHSLGKLANLTHLGLEENNFIGHIPSSFNNLTQLEFLILHHNKITGSIPSWLENLNKIEGLELSFNKLEGPIPQSVSKLMNLKYLYLNGNHLSGFLEFDMFLNMKSLTHLQLNWNNLSLVFEKTNINATRSKFKLLGLSLCNLIEFPNFLGYQNELEWLNLAGNKIYGQIPKWMLNTSVDTLMVLFIGGNFLTSFNQQSTVLPWVNLRIFDVQYNMLQGPLPIPPPSIQEFDVSNNKLNGEVSHLFCNMSSLYEFKLSNNNLSGMVPHCLGNSSTSLSVLSLGNNSFHGVIPQICTNSGSASSLRFIDLGHNNFQGQLPRSWSNCMMLEGIVVSNNQLVDTFPSWLGSLPELKLLLLHHNGFYGVIERPKMDVDQFAKLHVIDLSSNNFIGVFPSHYFASWNAMKSIEFNGLKYMSAKWNTSLAKKYDISDSESYKMTVTSKGVDTYYQAIQDIFAFVDLSDNKFEGEISNLFGKLKALRSLNLSNNMLTGGIPSSLGNLTYLESLDLSRNTLSGRIPQQLTQLGFIETFNVSHNNLVGLIPQGNQFNSFDASSFEGNPGLCGDQLLKKCATSSSSPSPFPTAEEDDGDSESLLKLVWGFVLAGYISGLVVGVALADIIINRWALSGWLKSYLTKMGKRN</sequence>
<dbReference type="OrthoDB" id="1739037at2759"/>
<evidence type="ECO:0000256" key="6">
    <source>
        <dbReference type="ARBA" id="ARBA00022729"/>
    </source>
</evidence>
<dbReference type="SMART" id="SM00369">
    <property type="entry name" value="LRR_TYP"/>
    <property type="match status" value="8"/>
</dbReference>
<feature type="chain" id="PRO_5035479364" description="Leucine-rich repeat-containing N-terminal plant-type domain-containing protein" evidence="13">
    <location>
        <begin position="37"/>
        <end position="957"/>
    </location>
</feature>
<keyword evidence="6 13" id="KW-0732">Signal</keyword>
<evidence type="ECO:0000256" key="10">
    <source>
        <dbReference type="ARBA" id="ARBA00023170"/>
    </source>
</evidence>
<dbReference type="EMBL" id="VOIH02000011">
    <property type="protein sequence ID" value="KAF3434363.1"/>
    <property type="molecule type" value="Genomic_DNA"/>
</dbReference>
<keyword evidence="5 12" id="KW-0812">Transmembrane</keyword>
<feature type="signal peptide" evidence="13">
    <location>
        <begin position="1"/>
        <end position="36"/>
    </location>
</feature>
<dbReference type="SUPFAM" id="SSF52058">
    <property type="entry name" value="L domain-like"/>
    <property type="match status" value="4"/>
</dbReference>
<dbReference type="InterPro" id="IPR001611">
    <property type="entry name" value="Leu-rich_rpt"/>
</dbReference>
<protein>
    <recommendedName>
        <fullName evidence="14">Leucine-rich repeat-containing N-terminal plant-type domain-containing protein</fullName>
    </recommendedName>
</protein>